<organism evidence="8 9">
    <name type="scientific">Actinidia chinensis var. chinensis</name>
    <name type="common">Chinese soft-hair kiwi</name>
    <dbReference type="NCBI Taxonomy" id="1590841"/>
    <lineage>
        <taxon>Eukaryota</taxon>
        <taxon>Viridiplantae</taxon>
        <taxon>Streptophyta</taxon>
        <taxon>Embryophyta</taxon>
        <taxon>Tracheophyta</taxon>
        <taxon>Spermatophyta</taxon>
        <taxon>Magnoliopsida</taxon>
        <taxon>eudicotyledons</taxon>
        <taxon>Gunneridae</taxon>
        <taxon>Pentapetalae</taxon>
        <taxon>asterids</taxon>
        <taxon>Ericales</taxon>
        <taxon>Actinidiaceae</taxon>
        <taxon>Actinidia</taxon>
    </lineage>
</organism>
<dbReference type="Gene3D" id="3.80.10.10">
    <property type="entry name" value="Ribonuclease Inhibitor"/>
    <property type="match status" value="3"/>
</dbReference>
<dbReference type="PROSITE" id="PS51450">
    <property type="entry name" value="LRR"/>
    <property type="match status" value="1"/>
</dbReference>
<dbReference type="Pfam" id="PF00560">
    <property type="entry name" value="LRR_1"/>
    <property type="match status" value="1"/>
</dbReference>
<keyword evidence="3" id="KW-0433">Leucine-rich repeat</keyword>
<evidence type="ECO:0000259" key="7">
    <source>
        <dbReference type="Pfam" id="PF23598"/>
    </source>
</evidence>
<dbReference type="PANTHER" id="PTHR48004:SF70">
    <property type="entry name" value="LRR RECEPTOR-LIKE SERINE_THREONINE-PROTEIN KINASE ERL2"/>
    <property type="match status" value="1"/>
</dbReference>
<dbReference type="InterPro" id="IPR001611">
    <property type="entry name" value="Leu-rich_rpt"/>
</dbReference>
<dbReference type="GO" id="GO:0005886">
    <property type="term" value="C:plasma membrane"/>
    <property type="evidence" value="ECO:0007669"/>
    <property type="project" value="UniProtKB-SubCell"/>
</dbReference>
<dbReference type="EMBL" id="NKQK01000016">
    <property type="protein sequence ID" value="PSS07461.1"/>
    <property type="molecule type" value="Genomic_DNA"/>
</dbReference>
<dbReference type="Proteomes" id="UP000241394">
    <property type="component" value="Chromosome LG16"/>
</dbReference>
<dbReference type="InterPro" id="IPR055414">
    <property type="entry name" value="LRR_R13L4/SHOC2-like"/>
</dbReference>
<dbReference type="OrthoDB" id="676979at2759"/>
<dbReference type="SUPFAM" id="SSF52058">
    <property type="entry name" value="L domain-like"/>
    <property type="match status" value="1"/>
</dbReference>
<evidence type="ECO:0000256" key="5">
    <source>
        <dbReference type="ARBA" id="ARBA00022737"/>
    </source>
</evidence>
<keyword evidence="6" id="KW-0472">Membrane</keyword>
<comment type="subcellular location">
    <subcellularLocation>
        <location evidence="1">Cell membrane</location>
    </subcellularLocation>
</comment>
<comment type="caution">
    <text evidence="8">The sequence shown here is derived from an EMBL/GenBank/DDBJ whole genome shotgun (WGS) entry which is preliminary data.</text>
</comment>
<dbReference type="FunFam" id="3.80.10.10:FF:000299">
    <property type="entry name" value="Piriformospora indica-insensitive protein 2"/>
    <property type="match status" value="1"/>
</dbReference>
<dbReference type="InterPro" id="IPR032675">
    <property type="entry name" value="LRR_dom_sf"/>
</dbReference>
<dbReference type="InterPro" id="IPR052941">
    <property type="entry name" value="StomDev_PlantInt_Reg"/>
</dbReference>
<accession>A0A2R6QFW5</accession>
<dbReference type="SMART" id="SM00369">
    <property type="entry name" value="LRR_TYP"/>
    <property type="match status" value="5"/>
</dbReference>
<dbReference type="Pfam" id="PF23598">
    <property type="entry name" value="LRR_14"/>
    <property type="match status" value="1"/>
</dbReference>
<keyword evidence="2" id="KW-1003">Cell membrane</keyword>
<keyword evidence="9" id="KW-1185">Reference proteome</keyword>
<keyword evidence="5" id="KW-0677">Repeat</keyword>
<evidence type="ECO:0000313" key="9">
    <source>
        <dbReference type="Proteomes" id="UP000241394"/>
    </source>
</evidence>
<evidence type="ECO:0000313" key="8">
    <source>
        <dbReference type="EMBL" id="PSS07461.1"/>
    </source>
</evidence>
<dbReference type="PANTHER" id="PTHR48004">
    <property type="entry name" value="OS01G0149700 PROTEIN"/>
    <property type="match status" value="1"/>
</dbReference>
<sequence length="449" mass="49386">MEQEELSGLFEFMDSLLDDPTWAQMYPQPCSDTPWPGLQCEVGQQTPQTFHVTKIHIGPDVIKPPCKSSANLSLSLLNLPYLKTLSLFNCFTSSPLSLSPSLFGPFSLLEHLSLQSNPSLSGEIPQTLAEIKSLRVLTLSQNNLQGEIPKNTFGGLVHLEQLDLSSNNLIGSIPEEIGFLKSLKILDLSWNGLNGQIPSSLGQLQLLQKIDLRSNKLQGLVPPNLGKLSRLVLLDLSHNLLTGPISEALSGLGQLEYFMIQENPINSEIPRFLESLNRLVVLSFSGCGLRGKLSNTLSSLKNLTALSLDNNVLNGTIPPNLGTLANLDQLNLSHNQFSGELKFSEEFIVRLGKRLDVRGNSGVCLNQEAYKDKKDISTYLEIAPCLGTSAINNNSGTWSKEHNPGDCNSLTPFWDHDRKSSSTLVRLEDHQKLGLLFFVVGFINLFLSL</sequence>
<keyword evidence="4" id="KW-0732">Signal</keyword>
<reference evidence="8 9" key="1">
    <citation type="submission" date="2017-07" db="EMBL/GenBank/DDBJ databases">
        <title>An improved, manually edited Actinidia chinensis var. chinensis (kiwifruit) genome highlights the challenges associated with draft genomes and gene prediction in plants.</title>
        <authorList>
            <person name="Pilkington S."/>
            <person name="Crowhurst R."/>
            <person name="Hilario E."/>
            <person name="Nardozza S."/>
            <person name="Fraser L."/>
            <person name="Peng Y."/>
            <person name="Gunaseelan K."/>
            <person name="Simpson R."/>
            <person name="Tahir J."/>
            <person name="Deroles S."/>
            <person name="Templeton K."/>
            <person name="Luo Z."/>
            <person name="Davy M."/>
            <person name="Cheng C."/>
            <person name="Mcneilage M."/>
            <person name="Scaglione D."/>
            <person name="Liu Y."/>
            <person name="Zhang Q."/>
            <person name="Datson P."/>
            <person name="De Silva N."/>
            <person name="Gardiner S."/>
            <person name="Bassett H."/>
            <person name="Chagne D."/>
            <person name="Mccallum J."/>
            <person name="Dzierzon H."/>
            <person name="Deng C."/>
            <person name="Wang Y.-Y."/>
            <person name="Barron N."/>
            <person name="Manako K."/>
            <person name="Bowen J."/>
            <person name="Foster T."/>
            <person name="Erridge Z."/>
            <person name="Tiffin H."/>
            <person name="Waite C."/>
            <person name="Davies K."/>
            <person name="Grierson E."/>
            <person name="Laing W."/>
            <person name="Kirk R."/>
            <person name="Chen X."/>
            <person name="Wood M."/>
            <person name="Montefiori M."/>
            <person name="Brummell D."/>
            <person name="Schwinn K."/>
            <person name="Catanach A."/>
            <person name="Fullerton C."/>
            <person name="Li D."/>
            <person name="Meiyalaghan S."/>
            <person name="Nieuwenhuizen N."/>
            <person name="Read N."/>
            <person name="Prakash R."/>
            <person name="Hunter D."/>
            <person name="Zhang H."/>
            <person name="Mckenzie M."/>
            <person name="Knabel M."/>
            <person name="Harris A."/>
            <person name="Allan A."/>
            <person name="Chen A."/>
            <person name="Janssen B."/>
            <person name="Plunkett B."/>
            <person name="Dwamena C."/>
            <person name="Voogd C."/>
            <person name="Leif D."/>
            <person name="Lafferty D."/>
            <person name="Souleyre E."/>
            <person name="Varkonyi-Gasic E."/>
            <person name="Gambi F."/>
            <person name="Hanley J."/>
            <person name="Yao J.-L."/>
            <person name="Cheung J."/>
            <person name="David K."/>
            <person name="Warren B."/>
            <person name="Marsh K."/>
            <person name="Snowden K."/>
            <person name="Lin-Wang K."/>
            <person name="Brian L."/>
            <person name="Martinez-Sanchez M."/>
            <person name="Wang M."/>
            <person name="Ileperuma N."/>
            <person name="Macnee N."/>
            <person name="Campin R."/>
            <person name="Mcatee P."/>
            <person name="Drummond R."/>
            <person name="Espley R."/>
            <person name="Ireland H."/>
            <person name="Wu R."/>
            <person name="Atkinson R."/>
            <person name="Karunairetnam S."/>
            <person name="Bulley S."/>
            <person name="Chunkath S."/>
            <person name="Hanley Z."/>
            <person name="Storey R."/>
            <person name="Thrimawithana A."/>
            <person name="Thomson S."/>
            <person name="David C."/>
            <person name="Testolin R."/>
        </authorList>
    </citation>
    <scope>NUCLEOTIDE SEQUENCE [LARGE SCALE GENOMIC DNA]</scope>
    <source>
        <strain evidence="9">cv. Red5</strain>
        <tissue evidence="8">Young leaf</tissue>
    </source>
</reference>
<evidence type="ECO:0000256" key="1">
    <source>
        <dbReference type="ARBA" id="ARBA00004236"/>
    </source>
</evidence>
<evidence type="ECO:0000256" key="4">
    <source>
        <dbReference type="ARBA" id="ARBA00022729"/>
    </source>
</evidence>
<dbReference type="GO" id="GO:0006952">
    <property type="term" value="P:defense response"/>
    <property type="evidence" value="ECO:0007669"/>
    <property type="project" value="UniProtKB-ARBA"/>
</dbReference>
<reference evidence="9" key="2">
    <citation type="journal article" date="2018" name="BMC Genomics">
        <title>A manually annotated Actinidia chinensis var. chinensis (kiwifruit) genome highlights the challenges associated with draft genomes and gene prediction in plants.</title>
        <authorList>
            <person name="Pilkington S.M."/>
            <person name="Crowhurst R."/>
            <person name="Hilario E."/>
            <person name="Nardozza S."/>
            <person name="Fraser L."/>
            <person name="Peng Y."/>
            <person name="Gunaseelan K."/>
            <person name="Simpson R."/>
            <person name="Tahir J."/>
            <person name="Deroles S.C."/>
            <person name="Templeton K."/>
            <person name="Luo Z."/>
            <person name="Davy M."/>
            <person name="Cheng C."/>
            <person name="McNeilage M."/>
            <person name="Scaglione D."/>
            <person name="Liu Y."/>
            <person name="Zhang Q."/>
            <person name="Datson P."/>
            <person name="De Silva N."/>
            <person name="Gardiner S.E."/>
            <person name="Bassett H."/>
            <person name="Chagne D."/>
            <person name="McCallum J."/>
            <person name="Dzierzon H."/>
            <person name="Deng C."/>
            <person name="Wang Y.Y."/>
            <person name="Barron L."/>
            <person name="Manako K."/>
            <person name="Bowen J."/>
            <person name="Foster T.M."/>
            <person name="Erridge Z.A."/>
            <person name="Tiffin H."/>
            <person name="Waite C.N."/>
            <person name="Davies K.M."/>
            <person name="Grierson E.P."/>
            <person name="Laing W.A."/>
            <person name="Kirk R."/>
            <person name="Chen X."/>
            <person name="Wood M."/>
            <person name="Montefiori M."/>
            <person name="Brummell D.A."/>
            <person name="Schwinn K.E."/>
            <person name="Catanach A."/>
            <person name="Fullerton C."/>
            <person name="Li D."/>
            <person name="Meiyalaghan S."/>
            <person name="Nieuwenhuizen N."/>
            <person name="Read N."/>
            <person name="Prakash R."/>
            <person name="Hunter D."/>
            <person name="Zhang H."/>
            <person name="McKenzie M."/>
            <person name="Knabel M."/>
            <person name="Harris A."/>
            <person name="Allan A.C."/>
            <person name="Gleave A."/>
            <person name="Chen A."/>
            <person name="Janssen B.J."/>
            <person name="Plunkett B."/>
            <person name="Ampomah-Dwamena C."/>
            <person name="Voogd C."/>
            <person name="Leif D."/>
            <person name="Lafferty D."/>
            <person name="Souleyre E.J.F."/>
            <person name="Varkonyi-Gasic E."/>
            <person name="Gambi F."/>
            <person name="Hanley J."/>
            <person name="Yao J.L."/>
            <person name="Cheung J."/>
            <person name="David K.M."/>
            <person name="Warren B."/>
            <person name="Marsh K."/>
            <person name="Snowden K.C."/>
            <person name="Lin-Wang K."/>
            <person name="Brian L."/>
            <person name="Martinez-Sanchez M."/>
            <person name="Wang M."/>
            <person name="Ileperuma N."/>
            <person name="Macnee N."/>
            <person name="Campin R."/>
            <person name="McAtee P."/>
            <person name="Drummond R.S.M."/>
            <person name="Espley R.V."/>
            <person name="Ireland H.S."/>
            <person name="Wu R."/>
            <person name="Atkinson R.G."/>
            <person name="Karunairetnam S."/>
            <person name="Bulley S."/>
            <person name="Chunkath S."/>
            <person name="Hanley Z."/>
            <person name="Storey R."/>
            <person name="Thrimawithana A.H."/>
            <person name="Thomson S."/>
            <person name="David C."/>
            <person name="Testolin R."/>
            <person name="Huang H."/>
            <person name="Hellens R.P."/>
            <person name="Schaffer R.J."/>
        </authorList>
    </citation>
    <scope>NUCLEOTIDE SEQUENCE [LARGE SCALE GENOMIC DNA]</scope>
    <source>
        <strain evidence="9">cv. Red5</strain>
    </source>
</reference>
<gene>
    <name evidence="8" type="ORF">CEY00_Acc17808</name>
</gene>
<dbReference type="STRING" id="1590841.A0A2R6QFW5"/>
<protein>
    <submittedName>
        <fullName evidence="8">Piriformospora indica-insensitive protein</fullName>
    </submittedName>
</protein>
<dbReference type="FunFam" id="3.80.10.10:FF:000269">
    <property type="entry name" value="Piriformospora indica-insensitive protein 2"/>
    <property type="match status" value="1"/>
</dbReference>
<evidence type="ECO:0000256" key="6">
    <source>
        <dbReference type="ARBA" id="ARBA00023136"/>
    </source>
</evidence>
<dbReference type="Gramene" id="PSS07461">
    <property type="protein sequence ID" value="PSS07461"/>
    <property type="gene ID" value="CEY00_Acc17808"/>
</dbReference>
<feature type="domain" description="Disease resistance R13L4/SHOC-2-like LRR" evidence="7">
    <location>
        <begin position="126"/>
        <end position="236"/>
    </location>
</feature>
<evidence type="ECO:0000256" key="3">
    <source>
        <dbReference type="ARBA" id="ARBA00022614"/>
    </source>
</evidence>
<dbReference type="InterPro" id="IPR003591">
    <property type="entry name" value="Leu-rich_rpt_typical-subtyp"/>
</dbReference>
<dbReference type="AlphaFoldDB" id="A0A2R6QFW5"/>
<name>A0A2R6QFW5_ACTCC</name>
<proteinExistence type="predicted"/>
<dbReference type="InParanoid" id="A0A2R6QFW5"/>
<dbReference type="GO" id="GO:0051707">
    <property type="term" value="P:response to other organism"/>
    <property type="evidence" value="ECO:0007669"/>
    <property type="project" value="UniProtKB-ARBA"/>
</dbReference>
<dbReference type="PRINTS" id="PR00019">
    <property type="entry name" value="LEURICHRPT"/>
</dbReference>
<evidence type="ECO:0000256" key="2">
    <source>
        <dbReference type="ARBA" id="ARBA00022475"/>
    </source>
</evidence>
<dbReference type="OMA" id="ETPWPGV"/>